<evidence type="ECO:0008006" key="2">
    <source>
        <dbReference type="Google" id="ProtNLM"/>
    </source>
</evidence>
<gene>
    <name evidence="1" type="ORF">METZ01_LOCUS174401</name>
</gene>
<evidence type="ECO:0000313" key="1">
    <source>
        <dbReference type="EMBL" id="SVB21547.1"/>
    </source>
</evidence>
<sequence length="195" mass="21528">MATTIQEIEQIDAIECLESGAIQVKKGTYYEKTVTETLPVMETVEVSRTPILDEDGNAVMETKAVVDSDGNMVLDDDGMPVTEEVAREDVVTEEQDTGETREQDTVTMSHVGNWRGVIGLRDTARATELLGEKKKIAFAHWATFAEPEAAEPEAESLSKPTEVNTITEIKAYLDQESIEYTSTQTKTELLALIPE</sequence>
<reference evidence="1" key="1">
    <citation type="submission" date="2018-05" db="EMBL/GenBank/DDBJ databases">
        <authorList>
            <person name="Lanie J.A."/>
            <person name="Ng W.-L."/>
            <person name="Kazmierczak K.M."/>
            <person name="Andrzejewski T.M."/>
            <person name="Davidsen T.M."/>
            <person name="Wayne K.J."/>
            <person name="Tettelin H."/>
            <person name="Glass J.I."/>
            <person name="Rusch D."/>
            <person name="Podicherti R."/>
            <person name="Tsui H.-C.T."/>
            <person name="Winkler M.E."/>
        </authorList>
    </citation>
    <scope>NUCLEOTIDE SEQUENCE</scope>
</reference>
<dbReference type="EMBL" id="UINC01032989">
    <property type="protein sequence ID" value="SVB21547.1"/>
    <property type="molecule type" value="Genomic_DNA"/>
</dbReference>
<proteinExistence type="predicted"/>
<organism evidence="1">
    <name type="scientific">marine metagenome</name>
    <dbReference type="NCBI Taxonomy" id="408172"/>
    <lineage>
        <taxon>unclassified sequences</taxon>
        <taxon>metagenomes</taxon>
        <taxon>ecological metagenomes</taxon>
    </lineage>
</organism>
<name>A0A382C839_9ZZZZ</name>
<dbReference type="InterPro" id="IPR036361">
    <property type="entry name" value="SAP_dom_sf"/>
</dbReference>
<dbReference type="Gene3D" id="1.10.720.30">
    <property type="entry name" value="SAP domain"/>
    <property type="match status" value="1"/>
</dbReference>
<protein>
    <recommendedName>
        <fullName evidence="2">HeH/LEM domain-containing protein</fullName>
    </recommendedName>
</protein>
<dbReference type="AlphaFoldDB" id="A0A382C839"/>
<accession>A0A382C839</accession>